<dbReference type="Proteomes" id="UP001164718">
    <property type="component" value="Chromosome"/>
</dbReference>
<dbReference type="GO" id="GO:0051607">
    <property type="term" value="P:defense response to virus"/>
    <property type="evidence" value="ECO:0007669"/>
    <property type="project" value="UniProtKB-UniRule"/>
</dbReference>
<dbReference type="GO" id="GO:0003677">
    <property type="term" value="F:DNA binding"/>
    <property type="evidence" value="ECO:0007669"/>
    <property type="project" value="UniProtKB-UniRule"/>
</dbReference>
<feature type="active site" description="Proton acceptor for HNH nuclease domain" evidence="13">
    <location>
        <position position="577"/>
    </location>
</feature>
<keyword evidence="10 13" id="KW-0238">DNA-binding</keyword>
<dbReference type="GO" id="GO:0016787">
    <property type="term" value="F:hydrolase activity"/>
    <property type="evidence" value="ECO:0007669"/>
    <property type="project" value="UniProtKB-KW"/>
</dbReference>
<feature type="binding site" evidence="13">
    <location>
        <position position="494"/>
    </location>
    <ligand>
        <name>Mg(2+)</name>
        <dbReference type="ChEBI" id="CHEBI:18420"/>
        <label>1</label>
    </ligand>
</feature>
<gene>
    <name evidence="13 15" type="primary">cas9</name>
    <name evidence="15" type="ORF">OE104_00300</name>
</gene>
<keyword evidence="4 13" id="KW-0479">Metal-binding</keyword>
<proteinExistence type="inferred from homology"/>
<dbReference type="InterPro" id="IPR040656">
    <property type="entry name" value="Cas9_WED_dom"/>
</dbReference>
<dbReference type="EC" id="3.1.-.-" evidence="13"/>
<dbReference type="InterPro" id="IPR036397">
    <property type="entry name" value="RNaseH_sf"/>
</dbReference>
<dbReference type="GO" id="GO:0046872">
    <property type="term" value="F:metal ion binding"/>
    <property type="evidence" value="ECO:0007669"/>
    <property type="project" value="UniProtKB-UniRule"/>
</dbReference>
<keyword evidence="6 13" id="KW-0378">Hydrolase</keyword>
<evidence type="ECO:0000256" key="5">
    <source>
        <dbReference type="ARBA" id="ARBA00022759"/>
    </source>
</evidence>
<evidence type="ECO:0000256" key="3">
    <source>
        <dbReference type="ARBA" id="ARBA00022722"/>
    </source>
</evidence>
<dbReference type="AlphaFoldDB" id="A0A9E8LUJ6"/>
<dbReference type="Pfam" id="PF13395">
    <property type="entry name" value="HNH_4"/>
    <property type="match status" value="1"/>
</dbReference>
<keyword evidence="8 13" id="KW-0694">RNA-binding</keyword>
<keyword evidence="7 13" id="KW-0460">Magnesium</keyword>
<comment type="cofactor">
    <cofactor evidence="1 13">
        <name>Mg(2+)</name>
        <dbReference type="ChEBI" id="CHEBI:18420"/>
    </cofactor>
</comment>
<dbReference type="HAMAP" id="MF_01480">
    <property type="entry name" value="Cas9"/>
    <property type="match status" value="1"/>
</dbReference>
<dbReference type="Gene3D" id="1.10.30.50">
    <property type="match status" value="1"/>
</dbReference>
<dbReference type="PROSITE" id="PS51749">
    <property type="entry name" value="HNH_CAS9"/>
    <property type="match status" value="1"/>
</dbReference>
<evidence type="ECO:0000256" key="8">
    <source>
        <dbReference type="ARBA" id="ARBA00022884"/>
    </source>
</evidence>
<dbReference type="InterPro" id="IPR033114">
    <property type="entry name" value="HNH_CAS9"/>
</dbReference>
<dbReference type="GO" id="GO:0043571">
    <property type="term" value="P:maintenance of CRISPR repeat elements"/>
    <property type="evidence" value="ECO:0007669"/>
    <property type="project" value="UniProtKB-UniRule"/>
</dbReference>
<dbReference type="InterPro" id="IPR028629">
    <property type="entry name" value="Cas9"/>
</dbReference>
<dbReference type="RefSeq" id="WP_275417641.1">
    <property type="nucleotide sequence ID" value="NZ_CP106878.1"/>
</dbReference>
<feature type="binding site" evidence="13">
    <location>
        <position position="721"/>
    </location>
    <ligand>
        <name>Mg(2+)</name>
        <dbReference type="ChEBI" id="CHEBI:18420"/>
        <label>2</label>
    </ligand>
</feature>
<accession>A0A9E8LUJ6</accession>
<comment type="similarity">
    <text evidence="13">Belongs to the CRISPR-associated Cas9 family.</text>
</comment>
<evidence type="ECO:0000256" key="11">
    <source>
        <dbReference type="ARBA" id="ARBA00023211"/>
    </source>
</evidence>
<dbReference type="InterPro" id="IPR041383">
    <property type="entry name" value="RuvC_III"/>
</dbReference>
<feature type="binding site" evidence="13">
    <location>
        <position position="498"/>
    </location>
    <ligand>
        <name>Mg(2+)</name>
        <dbReference type="ChEBI" id="CHEBI:18420"/>
        <label>1</label>
    </ligand>
</feature>
<dbReference type="InterPro" id="IPR003615">
    <property type="entry name" value="HNH_nuc"/>
</dbReference>
<dbReference type="NCBIfam" id="TIGR01865">
    <property type="entry name" value="cas_Csn1"/>
    <property type="match status" value="1"/>
</dbReference>
<comment type="function">
    <text evidence="13">CRISPR (clustered regularly interspaced short palindromic repeat) is an adaptive immune system that provides protection against mobile genetic elements (viruses, transposable elements and conjugative plasmids). CRISPR clusters contain spacers, sequences complementary to antecedent mobile elements, and target invading nucleic acids. CRISPR clusters are transcribed and processed into CRISPR RNA (crRNA). In type II CRISPR systems correct processing of pre-crRNA requires a trans-encoded small RNA (tracrRNA), endogenous ribonuclease 3 (rnc) and this protein. The tracrRNA serves as a guide for ribonuclease 3-aided processing of pre-crRNA. Subsequently Cas9/crRNA/tracrRNA endonucleolytically cleaves linear or circular dsDNA target complementary to the spacer; Cas9 is inactive in the absence of the 2 guide RNAs (gRNA). Cas9 recognizes the protospacer adjacent motif (PAM) in the CRISPR repeat sequences to help distinguish self versus nonself, as targets within the bacterial CRISPR locus do not have PAMs. PAM recognition is also required for catalytic activity.</text>
</comment>
<protein>
    <recommendedName>
        <fullName evidence="13">CRISPR-associated endonuclease Cas9</fullName>
        <ecNumber evidence="13">3.1.-.-</ecNumber>
    </recommendedName>
</protein>
<dbReference type="GO" id="GO:0003723">
    <property type="term" value="F:RNA binding"/>
    <property type="evidence" value="ECO:0007669"/>
    <property type="project" value="UniProtKB-UniRule"/>
</dbReference>
<keyword evidence="9 13" id="KW-0051">Antiviral defense</keyword>
<evidence type="ECO:0000256" key="1">
    <source>
        <dbReference type="ARBA" id="ARBA00001946"/>
    </source>
</evidence>
<evidence type="ECO:0000256" key="7">
    <source>
        <dbReference type="ARBA" id="ARBA00022842"/>
    </source>
</evidence>
<evidence type="ECO:0000256" key="12">
    <source>
        <dbReference type="ARBA" id="ARBA00046380"/>
    </source>
</evidence>
<comment type="domain">
    <text evidence="13">Has 2 endonuclease domains. The discontinuous RuvC-like domain cleaves the target DNA noncomplementary to crRNA while the HNH nuclease domain cleaves the target DNA complementary to crRNA.</text>
</comment>
<evidence type="ECO:0000256" key="10">
    <source>
        <dbReference type="ARBA" id="ARBA00023125"/>
    </source>
</evidence>
<dbReference type="KEGG" id="faf:OE104_00300"/>
<comment type="similarity">
    <text evidence="2">Belongs to the CRISPR-associated protein Cas9 family. Subtype II-A subfamily.</text>
</comment>
<evidence type="ECO:0000313" key="15">
    <source>
        <dbReference type="EMBL" id="WAA09859.1"/>
    </source>
</evidence>
<dbReference type="Pfam" id="PF18541">
    <property type="entry name" value="RuvC_III"/>
    <property type="match status" value="1"/>
</dbReference>
<organism evidence="15 16">
    <name type="scientific">Fervidibacillus albus</name>
    <dbReference type="NCBI Taxonomy" id="2980026"/>
    <lineage>
        <taxon>Bacteria</taxon>
        <taxon>Bacillati</taxon>
        <taxon>Bacillota</taxon>
        <taxon>Bacilli</taxon>
        <taxon>Bacillales</taxon>
        <taxon>Bacillaceae</taxon>
        <taxon>Fervidibacillus</taxon>
    </lineage>
</organism>
<dbReference type="Pfam" id="PF18061">
    <property type="entry name" value="CRISPR_Cas9_WED"/>
    <property type="match status" value="1"/>
</dbReference>
<feature type="active site" description="For RuvC-like nuclease domain" evidence="13">
    <location>
        <position position="8"/>
    </location>
</feature>
<evidence type="ECO:0000259" key="14">
    <source>
        <dbReference type="PROSITE" id="PS51749"/>
    </source>
</evidence>
<reference evidence="15" key="1">
    <citation type="submission" date="2022-09" db="EMBL/GenBank/DDBJ databases">
        <title>Complete Genomes of Fervidibacillus albus and Fervidibacillus halotolerans isolated from tidal flat sediments.</title>
        <authorList>
            <person name="Kwon K.K."/>
            <person name="Yang S.-H."/>
            <person name="Park M.J."/>
            <person name="Oh H.-M."/>
        </authorList>
    </citation>
    <scope>NUCLEOTIDE SEQUENCE</scope>
    <source>
        <strain evidence="15">MEBiC13591</strain>
    </source>
</reference>
<feature type="binding site" evidence="13">
    <location>
        <position position="8"/>
    </location>
    <ligand>
        <name>Mg(2+)</name>
        <dbReference type="ChEBI" id="CHEBI:18420"/>
        <label>2</label>
    </ligand>
</feature>
<keyword evidence="3 13" id="KW-0540">Nuclease</keyword>
<evidence type="ECO:0000256" key="2">
    <source>
        <dbReference type="ARBA" id="ARBA00005244"/>
    </source>
</evidence>
<evidence type="ECO:0000313" key="16">
    <source>
        <dbReference type="Proteomes" id="UP001164718"/>
    </source>
</evidence>
<evidence type="ECO:0000256" key="9">
    <source>
        <dbReference type="ARBA" id="ARBA00023118"/>
    </source>
</evidence>
<evidence type="ECO:0000256" key="6">
    <source>
        <dbReference type="ARBA" id="ARBA00022801"/>
    </source>
</evidence>
<evidence type="ECO:0000256" key="13">
    <source>
        <dbReference type="HAMAP-Rule" id="MF_01480"/>
    </source>
</evidence>
<feature type="binding site" evidence="13">
    <location>
        <position position="498"/>
    </location>
    <ligand>
        <name>Mg(2+)</name>
        <dbReference type="ChEBI" id="CHEBI:18420"/>
        <label>2</label>
    </ligand>
</feature>
<feature type="domain" description="HNH Cas9-type" evidence="14">
    <location>
        <begin position="497"/>
        <end position="666"/>
    </location>
</feature>
<comment type="subunit">
    <text evidence="12 13">Monomer. Binds crRNA and tracrRNA.</text>
</comment>
<keyword evidence="5 13" id="KW-0255">Endonuclease</keyword>
<name>A0A9E8LUJ6_9BACI</name>
<keyword evidence="16" id="KW-1185">Reference proteome</keyword>
<feature type="binding site" evidence="13">
    <location>
        <position position="8"/>
    </location>
    <ligand>
        <name>Mg(2+)</name>
        <dbReference type="ChEBI" id="CHEBI:18420"/>
        <label>1</label>
    </ligand>
</feature>
<evidence type="ECO:0000256" key="4">
    <source>
        <dbReference type="ARBA" id="ARBA00022723"/>
    </source>
</evidence>
<keyword evidence="11" id="KW-0464">Manganese</keyword>
<dbReference type="Gene3D" id="3.30.420.10">
    <property type="entry name" value="Ribonuclease H-like superfamily/Ribonuclease H"/>
    <property type="match status" value="3"/>
</dbReference>
<dbReference type="EMBL" id="CP106878">
    <property type="protein sequence ID" value="WAA09859.1"/>
    <property type="molecule type" value="Genomic_DNA"/>
</dbReference>
<sequence length="1062" mass="125653">MTKVLGLDIGISSVGWGIIDIDNGTIIDAGVRLFEEATRNANEERRNFRGTRRVIRRRSHRLERAKKLFQDYQLPVSGIGKVDPYLARYNAIYNKVTKEELVAGLYHIVKRRGTVLDSPEEDEKNRNELSTKEQLSRNKKLLENKYICEIQLERLKNGSGKIRNHENRFRTEDYVNEARAILLKQQQMHPEISNEFIEKFIELIQKRRQYFEGPGSKKSPTKYGRYYIDKNGNISYMSMIDKMRGKCTYFPDEPRVAKMAITAELFDWLNGDLNKLMINGEYLTYEDKLYLFEQIIKKGKNLTLKQILKYKGVSDDADVRGYRIDLKSNKPIFTVFAGYKEILKTVKEYQLPEQILDNFDLMDEIADVLSSEKSFEQREKRLAKLFSQFNRADRQKIIDAFKHNTKFKGYHTLSKKAMLTILDDLWHTNKNQMELFWEYGLEQKRFSNSGNQKYIKFDDSAILSTVAKRAHREAIKIVNEVRKKYGEMDAIAIETAREKNSDEKRKRYKDFQKQVGKHEKEMAKLLGVKSLEELNLNSKQHLALKLWASQDGKCMYSGKRISVQDIVSNPFLFEIDHILPISISFDDSQANKVLCYHQENQLKGQRTPYQYFQSGKASRTFDQFKVEVLNLFNSKKISNKKKEYLLELRDIQHNEDLQREFINRNLVDTRYASRSFSMTLRSFFRSNHINTKVFSIKGSFTAAVRRRARLDKDREKSHAHHAIDALIVAAVAKMPVFEYFREFDMNENGVVFNKKTGEILKEEDFYRNRFITFIRNLMNYESKVKYSHKVDRKVNRILSDQTIYGTRKKEGETYYLGKYSDIYNLDKNSIKPVLSRLKKHPDSFLIAQHNPDLFQHILKIVKEYAEEENPFKAYYNDHGYILKDGKVPVKQLRYYEKKLGNHIKITDKYPKAKNDVVLLRIKSLRIDVYKNKEGIYKYIGVPYYWFKQQGDYYVLDMKKYNDEKMQSYKNIDDSFEFQFSLYRNDRFSYEKNGENYERILIGDNNSRKNIIELDYVDKKKDGKERLFLTFSTINNIVKYNTDVLGNTYIVKKENFKDTLQLL</sequence>
<dbReference type="GO" id="GO:0004519">
    <property type="term" value="F:endonuclease activity"/>
    <property type="evidence" value="ECO:0007669"/>
    <property type="project" value="UniProtKB-UniRule"/>
</dbReference>